<evidence type="ECO:0000256" key="1">
    <source>
        <dbReference type="SAM" id="SignalP"/>
    </source>
</evidence>
<dbReference type="PROSITE" id="PS50878">
    <property type="entry name" value="RT_POL"/>
    <property type="match status" value="1"/>
</dbReference>
<feature type="signal peptide" evidence="1">
    <location>
        <begin position="1"/>
        <end position="26"/>
    </location>
</feature>
<dbReference type="Proteomes" id="UP001165190">
    <property type="component" value="Unassembled WGS sequence"/>
</dbReference>
<keyword evidence="4" id="KW-1185">Reference proteome</keyword>
<sequence>MGFGQRWRNWMKTCLSSAMISVLLNGSPTKPFAIKRGLRQGCSLSPMLFNIVGEALSQLLNKAVELGVFKGVKIGSSDMEISHIQFADDLVLFIEAEEAMVRQVKRVLKIFELAAGLSINEAKSKLYGVNVDDDSIRRMAEAINWGWGCHIPKTGLVGIKFR</sequence>
<keyword evidence="1" id="KW-0732">Signal</keyword>
<feature type="domain" description="Reverse transcriptase" evidence="2">
    <location>
        <begin position="1"/>
        <end position="143"/>
    </location>
</feature>
<dbReference type="Gene3D" id="3.30.70.270">
    <property type="match status" value="1"/>
</dbReference>
<protein>
    <recommendedName>
        <fullName evidence="2">Reverse transcriptase domain-containing protein</fullName>
    </recommendedName>
</protein>
<dbReference type="EMBL" id="BSYR01000020">
    <property type="protein sequence ID" value="GMI84693.1"/>
    <property type="molecule type" value="Genomic_DNA"/>
</dbReference>
<dbReference type="SUPFAM" id="SSF56672">
    <property type="entry name" value="DNA/RNA polymerases"/>
    <property type="match status" value="1"/>
</dbReference>
<comment type="caution">
    <text evidence="3">The sequence shown here is derived from an EMBL/GenBank/DDBJ whole genome shotgun (WGS) entry which is preliminary data.</text>
</comment>
<evidence type="ECO:0000259" key="2">
    <source>
        <dbReference type="PROSITE" id="PS50878"/>
    </source>
</evidence>
<evidence type="ECO:0000313" key="3">
    <source>
        <dbReference type="EMBL" id="GMI84693.1"/>
    </source>
</evidence>
<feature type="chain" id="PRO_5040891889" description="Reverse transcriptase domain-containing protein" evidence="1">
    <location>
        <begin position="27"/>
        <end position="162"/>
    </location>
</feature>
<dbReference type="InterPro" id="IPR000477">
    <property type="entry name" value="RT_dom"/>
</dbReference>
<dbReference type="InterPro" id="IPR043128">
    <property type="entry name" value="Rev_trsase/Diguanyl_cyclase"/>
</dbReference>
<reference evidence="3" key="1">
    <citation type="submission" date="2023-05" db="EMBL/GenBank/DDBJ databases">
        <title>Genome and transcriptome analyses reveal genes involved in the formation of fine ridges on petal epidermal cells in Hibiscus trionum.</title>
        <authorList>
            <person name="Koshimizu S."/>
            <person name="Masuda S."/>
            <person name="Ishii T."/>
            <person name="Shirasu K."/>
            <person name="Hoshino A."/>
            <person name="Arita M."/>
        </authorList>
    </citation>
    <scope>NUCLEOTIDE SEQUENCE</scope>
    <source>
        <strain evidence="3">Hamamatsu line</strain>
    </source>
</reference>
<dbReference type="InterPro" id="IPR043502">
    <property type="entry name" value="DNA/RNA_pol_sf"/>
</dbReference>
<name>A0A9W7M1X7_HIBTR</name>
<gene>
    <name evidence="3" type="ORF">HRI_002138600</name>
</gene>
<dbReference type="Pfam" id="PF00078">
    <property type="entry name" value="RVT_1"/>
    <property type="match status" value="1"/>
</dbReference>
<dbReference type="PANTHER" id="PTHR31635:SF196">
    <property type="entry name" value="REVERSE TRANSCRIPTASE DOMAIN-CONTAINING PROTEIN-RELATED"/>
    <property type="match status" value="1"/>
</dbReference>
<evidence type="ECO:0000313" key="4">
    <source>
        <dbReference type="Proteomes" id="UP001165190"/>
    </source>
</evidence>
<dbReference type="PANTHER" id="PTHR31635">
    <property type="entry name" value="REVERSE TRANSCRIPTASE DOMAIN-CONTAINING PROTEIN-RELATED"/>
    <property type="match status" value="1"/>
</dbReference>
<dbReference type="AlphaFoldDB" id="A0A9W7M1X7"/>
<accession>A0A9W7M1X7</accession>
<organism evidence="3 4">
    <name type="scientific">Hibiscus trionum</name>
    <name type="common">Flower of an hour</name>
    <dbReference type="NCBI Taxonomy" id="183268"/>
    <lineage>
        <taxon>Eukaryota</taxon>
        <taxon>Viridiplantae</taxon>
        <taxon>Streptophyta</taxon>
        <taxon>Embryophyta</taxon>
        <taxon>Tracheophyta</taxon>
        <taxon>Spermatophyta</taxon>
        <taxon>Magnoliopsida</taxon>
        <taxon>eudicotyledons</taxon>
        <taxon>Gunneridae</taxon>
        <taxon>Pentapetalae</taxon>
        <taxon>rosids</taxon>
        <taxon>malvids</taxon>
        <taxon>Malvales</taxon>
        <taxon>Malvaceae</taxon>
        <taxon>Malvoideae</taxon>
        <taxon>Hibiscus</taxon>
    </lineage>
</organism>
<dbReference type="OrthoDB" id="994369at2759"/>
<proteinExistence type="predicted"/>